<dbReference type="Gene3D" id="3.30.56.110">
    <property type="entry name" value="Protein of unknown function DUF2237"/>
    <property type="match status" value="1"/>
</dbReference>
<dbReference type="PANTHER" id="PTHR37466:SF1">
    <property type="entry name" value="SLR1628 PROTEIN"/>
    <property type="match status" value="1"/>
</dbReference>
<dbReference type="Proteomes" id="UP000033647">
    <property type="component" value="Unassembled WGS sequence"/>
</dbReference>
<dbReference type="AlphaFoldDB" id="A0A0F4G911"/>
<dbReference type="PANTHER" id="PTHR37466">
    <property type="entry name" value="SLR1628 PROTEIN"/>
    <property type="match status" value="1"/>
</dbReference>
<dbReference type="InterPro" id="IPR018714">
    <property type="entry name" value="DUF2237"/>
</dbReference>
<evidence type="ECO:0000313" key="1">
    <source>
        <dbReference type="EMBL" id="KJX93824.1"/>
    </source>
</evidence>
<evidence type="ECO:0000313" key="2">
    <source>
        <dbReference type="Proteomes" id="UP000033647"/>
    </source>
</evidence>
<sequence length="138" mass="14933">MSEKEAQKSTKKNEKNVLGGELAFLTKGEGFYKDGYCRSRSKDDNGPRGNYSVAATLTHGFLQSEYGDDPPYKGHRAGQKMCLSAHDFLEAIREMGPDAGPKVDLQATHERALEVVKLADLKKYGGSVAPGRARGGGL</sequence>
<dbReference type="EMBL" id="LAFY01004209">
    <property type="protein sequence ID" value="KJX93824.1"/>
    <property type="molecule type" value="Genomic_DNA"/>
</dbReference>
<keyword evidence="2" id="KW-1185">Reference proteome</keyword>
<comment type="caution">
    <text evidence="1">The sequence shown here is derived from an EMBL/GenBank/DDBJ whole genome shotgun (WGS) entry which is preliminary data.</text>
</comment>
<name>A0A0F4G911_9PEZI</name>
<protein>
    <submittedName>
        <fullName evidence="1">Uncharacterized protein</fullName>
    </submittedName>
</protein>
<dbReference type="OrthoDB" id="1517790at2759"/>
<dbReference type="Pfam" id="PF09996">
    <property type="entry name" value="DUF2237"/>
    <property type="match status" value="1"/>
</dbReference>
<proteinExistence type="predicted"/>
<organism evidence="1 2">
    <name type="scientific">Zymoseptoria brevis</name>
    <dbReference type="NCBI Taxonomy" id="1047168"/>
    <lineage>
        <taxon>Eukaryota</taxon>
        <taxon>Fungi</taxon>
        <taxon>Dikarya</taxon>
        <taxon>Ascomycota</taxon>
        <taxon>Pezizomycotina</taxon>
        <taxon>Dothideomycetes</taxon>
        <taxon>Dothideomycetidae</taxon>
        <taxon>Mycosphaerellales</taxon>
        <taxon>Mycosphaerellaceae</taxon>
        <taxon>Zymoseptoria</taxon>
    </lineage>
</organism>
<reference evidence="1 2" key="1">
    <citation type="submission" date="2015-03" db="EMBL/GenBank/DDBJ databases">
        <title>RNA-seq based gene annotation and comparative genomics of four Zymoseptoria species reveal species-specific pathogenicity related genes and transposable element activity.</title>
        <authorList>
            <person name="Grandaubert J."/>
            <person name="Bhattacharyya A."/>
            <person name="Stukenbrock E.H."/>
        </authorList>
    </citation>
    <scope>NUCLEOTIDE SEQUENCE [LARGE SCALE GENOMIC DNA]</scope>
    <source>
        <strain evidence="1 2">Zb18110</strain>
    </source>
</reference>
<gene>
    <name evidence="1" type="ORF">TI39_contig4250g00009</name>
</gene>
<accession>A0A0F4G911</accession>